<dbReference type="PANTHER" id="PTHR12558:SF50">
    <property type="entry name" value="ASSEMBLY CHAPERONE OF RPL4-RELATED"/>
    <property type="match status" value="1"/>
</dbReference>
<sequence>MNNAELMIKYIEEQNLEKAKTYFEKVKKENNDEEVFFLAQQLFDYGFLEETKQLYEILSRTHPDEAELKILLAETLIEMNNEDEAFQYLEKIDHNDPLYPQALLVQADLYEMQGLYEVSEQKLLQAKELVRSEPVIDYALAELYMSQGRFLEAARNFNLLLEAGHSEFVQIDIHGRMAEALSAGGSFEQSLSYYETSLKNKMEINVLFGYALTSYQAGLYDKAIKAFKQLQEMDPEYHSLYLYLAKSYEHQEKITEALEAVDSGIAMDEFNNELHLFAGKLALKQGDEIKAEKYFRDALALDPEFTAAAAQLNKLLLHQEKYEDVLEIIAMFELDDISDPQFHWDAAVSFQHTEQYNMALKQYDLAYNEFKHNRDFLVDYGYFLIEEGKRPEAINIFQQLTELEPVNEEWYEMIENLQGN</sequence>
<gene>
    <name evidence="2" type="ORF">NCTC4824_01948</name>
</gene>
<dbReference type="Pfam" id="PF13432">
    <property type="entry name" value="TPR_16"/>
    <property type="match status" value="1"/>
</dbReference>
<evidence type="ECO:0000313" key="2">
    <source>
        <dbReference type="EMBL" id="SQI56547.1"/>
    </source>
</evidence>
<dbReference type="SUPFAM" id="SSF48452">
    <property type="entry name" value="TPR-like"/>
    <property type="match status" value="2"/>
</dbReference>
<accession>A0A2X4VWA2</accession>
<dbReference type="InterPro" id="IPR011990">
    <property type="entry name" value="TPR-like_helical_dom_sf"/>
</dbReference>
<dbReference type="EMBL" id="LS483476">
    <property type="protein sequence ID" value="SQI56547.1"/>
    <property type="molecule type" value="Genomic_DNA"/>
</dbReference>
<feature type="repeat" description="TPR" evidence="1">
    <location>
        <begin position="204"/>
        <end position="237"/>
    </location>
</feature>
<dbReference type="PANTHER" id="PTHR12558">
    <property type="entry name" value="CELL DIVISION CYCLE 16,23,27"/>
    <property type="match status" value="1"/>
</dbReference>
<dbReference type="PROSITE" id="PS50005">
    <property type="entry name" value="TPR"/>
    <property type="match status" value="3"/>
</dbReference>
<dbReference type="Proteomes" id="UP000249134">
    <property type="component" value="Chromosome 1"/>
</dbReference>
<proteinExistence type="predicted"/>
<feature type="repeat" description="TPR" evidence="1">
    <location>
        <begin position="272"/>
        <end position="305"/>
    </location>
</feature>
<protein>
    <submittedName>
        <fullName evidence="2">TPR-repeat-containing protein</fullName>
    </submittedName>
</protein>
<dbReference type="SMART" id="SM00028">
    <property type="entry name" value="TPR"/>
    <property type="match status" value="8"/>
</dbReference>
<dbReference type="Pfam" id="PF14559">
    <property type="entry name" value="TPR_19"/>
    <property type="match status" value="1"/>
</dbReference>
<keyword evidence="1" id="KW-0802">TPR repeat</keyword>
<organism evidence="2 3">
    <name type="scientific">Lederbergia lenta</name>
    <name type="common">Bacillus lentus</name>
    <dbReference type="NCBI Taxonomy" id="1467"/>
    <lineage>
        <taxon>Bacteria</taxon>
        <taxon>Bacillati</taxon>
        <taxon>Bacillota</taxon>
        <taxon>Bacilli</taxon>
        <taxon>Bacillales</taxon>
        <taxon>Bacillaceae</taxon>
        <taxon>Lederbergia</taxon>
    </lineage>
</organism>
<evidence type="ECO:0000256" key="1">
    <source>
        <dbReference type="PROSITE-ProRule" id="PRU00339"/>
    </source>
</evidence>
<dbReference type="KEGG" id="blen:NCTC4824_01948"/>
<dbReference type="AlphaFoldDB" id="A0A2X4VWA2"/>
<dbReference type="Pfam" id="PF13181">
    <property type="entry name" value="TPR_8"/>
    <property type="match status" value="1"/>
</dbReference>
<evidence type="ECO:0000313" key="3">
    <source>
        <dbReference type="Proteomes" id="UP000249134"/>
    </source>
</evidence>
<keyword evidence="3" id="KW-1185">Reference proteome</keyword>
<dbReference type="GO" id="GO:0051301">
    <property type="term" value="P:cell division"/>
    <property type="evidence" value="ECO:0007669"/>
    <property type="project" value="TreeGrafter"/>
</dbReference>
<feature type="repeat" description="TPR" evidence="1">
    <location>
        <begin position="374"/>
        <end position="407"/>
    </location>
</feature>
<dbReference type="RefSeq" id="WP_066137807.1">
    <property type="nucleotide sequence ID" value="NZ_CBCSGM010000001.1"/>
</dbReference>
<name>A0A2X4VWA2_LEDLE</name>
<dbReference type="STRING" id="1348624.GCA_001591545_01018"/>
<reference evidence="2 3" key="1">
    <citation type="submission" date="2018-06" db="EMBL/GenBank/DDBJ databases">
        <authorList>
            <consortium name="Pathogen Informatics"/>
            <person name="Doyle S."/>
        </authorList>
    </citation>
    <scope>NUCLEOTIDE SEQUENCE [LARGE SCALE GENOMIC DNA]</scope>
    <source>
        <strain evidence="2 3">NCTC4824</strain>
    </source>
</reference>
<dbReference type="InterPro" id="IPR019734">
    <property type="entry name" value="TPR_rpt"/>
</dbReference>
<dbReference type="Gene3D" id="1.25.40.10">
    <property type="entry name" value="Tetratricopeptide repeat domain"/>
    <property type="match status" value="2"/>
</dbReference>